<dbReference type="InterPro" id="IPR027417">
    <property type="entry name" value="P-loop_NTPase"/>
</dbReference>
<feature type="transmembrane region" description="Helical" evidence="9">
    <location>
        <begin position="557"/>
        <end position="579"/>
    </location>
</feature>
<dbReference type="Pfam" id="PF00005">
    <property type="entry name" value="ABC_tran"/>
    <property type="match status" value="2"/>
</dbReference>
<comment type="subcellular location">
    <subcellularLocation>
        <location evidence="1">Membrane</location>
        <topology evidence="1">Multi-pass membrane protein</topology>
    </subcellularLocation>
</comment>
<dbReference type="CDD" id="cd03233">
    <property type="entry name" value="ABCG_PDR_domain1"/>
    <property type="match status" value="1"/>
</dbReference>
<dbReference type="PROSITE" id="PS00211">
    <property type="entry name" value="ABC_TRANSPORTER_1"/>
    <property type="match status" value="1"/>
</dbReference>
<feature type="transmembrane region" description="Helical" evidence="9">
    <location>
        <begin position="1200"/>
        <end position="1217"/>
    </location>
</feature>
<dbReference type="InterPro" id="IPR034001">
    <property type="entry name" value="ABCG_PDR_1"/>
</dbReference>
<sequence>MSDPEQLAQGEAQDAVPELPLGPSILGSQVNAAIHNATHSPKHSPQISHHHPTHLRNNSSHVDVGFFDPEGVGELRRTMSRVSGVVAPTTPKPEPAASSLSDATLDGSFDFEKVLRDVMRQVDESDIKRRELGVVFKDLQVVGLGATARHQSTLGSVLNPFNILKNIREARHPALRDILSGFEGVVRPGEMLLVLGRPGAGCSTFLRVLANHRHEYYAVNGDVHYDSLTPEEIEKHHRGDVQYCPEDDVHFPTLTVEETLTFASKTRTPQARIQGESRNDHVGRVVDILTTIFGLRHVKESLVGDAAIRGVSGGEKKRVSISESLATLSRMTAWDNSTRGLDASTALEFVQALRIATDVARLSTLVSIYQAGESLYELFDKVCVIYEGKMAYFGPANRARQYFIDMGFEPANRQTTADFLVAVTDPNGRIIRSGFENRAPRTAIEFADHFKSSQNAQINRDDIDSYKIEFVGKEHRLSAYRESAIAERAKHARPRSSYITSIPMQARALMLRRVQILKGGYAAQVIHLSTFIIQAIIIGTVFLRVPDTTNTFFSRGGVLFFAILFAALTTMAEIPALFAQRPIVLRQSRAAMYHPFVESLALTLVDVPISAVTIIVFSIILYFLVGLTQEASNFFIFLLFVYSMTITMKAWFRALAAAFKDPAPAQTVAGVSILLLVLYTGYTIPQPSMIGALRWITYINPLKYGFESLVVNEFHGLVAQCSTIIPQGPGYQDVSINNQVCTTVGSEPGQATVSGNRYVELSFGYSYSHLWRNFGIVWAFGFGFIAAYLIFTEFNKGMAGESAATLFKRGSKADVIKQASAETKGNDEEKGKGSAPASLKTQEDAQAALKEAVADTPKMHDIFTWQHLYYTIPIGHRKTRQLLDDVSGYVAPGKLTALVGESGAGKTTLLNVLAQRTSTGVVAGDRFVNGHPLPPDFQAQTGYCQQLDTHLPTTTVREALLFSAKLRQPKSVPLAEKEAYVEKCLRMCGLEDYGDAIVGSLGVEHRKRTTIGVELAAKPSLLLFLDEPTSGLDSQSAWAIMTFLRSLADSGQAILCTIHQPSAELFETFDRLLLLRKGGQTVYFGDLGYHSETLISYFERNGGRKCGPTENPAEYILSVIGAGATAHSDIDWHDTWKQSKEAQEVQREINMIHTEGRNHPAPGAQQKGEFATPWFYQLAILLKRDFEAHWRDPTYLMSKIMLNIMSGLFIGFTFFKAKDTLQGTQNKLFAVFMALIISVPSANQLQVPFLDMRSIYEIRERPSRMYSWTALLTSQIIAAIPWSILGSSLFFLCWYWTVGFPSDRGGFTYLMLSVMNPIYYTTIGQAVAAMAPNAEIAAVLFSLIFSFVITFNGVLQPYRELNWWRWMYRASPYTYLVEALLGQAIGHTEISCSPIEFVTVEPPSGQTCQQYLGSFINMAGGYVENPDASNGCQYCAFRTTDQFLLTQFNIEYSHHWRNFGLFFVFIAFNLFAIFALTYIFRISGGTFMSYLKSKIGGAAHYLKKRIIRRK</sequence>
<comment type="caution">
    <text evidence="11">The sequence shown here is derived from an EMBL/GenBank/DDBJ whole genome shotgun (WGS) entry which is preliminary data.</text>
</comment>
<dbReference type="InterPro" id="IPR013525">
    <property type="entry name" value="ABC2_TM"/>
</dbReference>
<protein>
    <recommendedName>
        <fullName evidence="10">ABC transporter domain-containing protein</fullName>
    </recommendedName>
</protein>
<dbReference type="GO" id="GO:0005524">
    <property type="term" value="F:ATP binding"/>
    <property type="evidence" value="ECO:0007669"/>
    <property type="project" value="UniProtKB-KW"/>
</dbReference>
<feature type="transmembrane region" description="Helical" evidence="9">
    <location>
        <begin position="631"/>
        <end position="652"/>
    </location>
</feature>
<evidence type="ECO:0000256" key="3">
    <source>
        <dbReference type="ARBA" id="ARBA00022692"/>
    </source>
</evidence>
<dbReference type="Pfam" id="PF06422">
    <property type="entry name" value="PDR_CDR"/>
    <property type="match status" value="2"/>
</dbReference>
<dbReference type="Proteomes" id="UP001212997">
    <property type="component" value="Unassembled WGS sequence"/>
</dbReference>
<dbReference type="CDD" id="cd03232">
    <property type="entry name" value="ABCG_PDR_domain2"/>
    <property type="match status" value="1"/>
</dbReference>
<dbReference type="InterPro" id="IPR003593">
    <property type="entry name" value="AAA+_ATPase"/>
</dbReference>
<evidence type="ECO:0000313" key="11">
    <source>
        <dbReference type="EMBL" id="KAJ3484640.1"/>
    </source>
</evidence>
<evidence type="ECO:0000256" key="5">
    <source>
        <dbReference type="ARBA" id="ARBA00022840"/>
    </source>
</evidence>
<keyword evidence="5" id="KW-0067">ATP-binding</keyword>
<dbReference type="PANTHER" id="PTHR19241">
    <property type="entry name" value="ATP-BINDING CASSETTE TRANSPORTER"/>
    <property type="match status" value="1"/>
</dbReference>
<organism evidence="11 12">
    <name type="scientific">Meripilus lineatus</name>
    <dbReference type="NCBI Taxonomy" id="2056292"/>
    <lineage>
        <taxon>Eukaryota</taxon>
        <taxon>Fungi</taxon>
        <taxon>Dikarya</taxon>
        <taxon>Basidiomycota</taxon>
        <taxon>Agaricomycotina</taxon>
        <taxon>Agaricomycetes</taxon>
        <taxon>Polyporales</taxon>
        <taxon>Meripilaceae</taxon>
        <taxon>Meripilus</taxon>
    </lineage>
</organism>
<feature type="domain" description="ABC transporter" evidence="10">
    <location>
        <begin position="158"/>
        <end position="412"/>
    </location>
</feature>
<dbReference type="GO" id="GO:0016020">
    <property type="term" value="C:membrane"/>
    <property type="evidence" value="ECO:0007669"/>
    <property type="project" value="UniProtKB-SubCell"/>
</dbReference>
<dbReference type="Pfam" id="PF14510">
    <property type="entry name" value="ABC_trans_N"/>
    <property type="match status" value="1"/>
</dbReference>
<dbReference type="SUPFAM" id="SSF52540">
    <property type="entry name" value="P-loop containing nucleoside triphosphate hydrolases"/>
    <property type="match status" value="2"/>
</dbReference>
<evidence type="ECO:0000256" key="7">
    <source>
        <dbReference type="ARBA" id="ARBA00023136"/>
    </source>
</evidence>
<dbReference type="PROSITE" id="PS50893">
    <property type="entry name" value="ABC_TRANSPORTER_2"/>
    <property type="match status" value="2"/>
</dbReference>
<feature type="transmembrane region" description="Helical" evidence="9">
    <location>
        <begin position="600"/>
        <end position="625"/>
    </location>
</feature>
<keyword evidence="6 9" id="KW-1133">Transmembrane helix</keyword>
<feature type="transmembrane region" description="Helical" evidence="9">
    <location>
        <begin position="1229"/>
        <end position="1250"/>
    </location>
</feature>
<evidence type="ECO:0000256" key="9">
    <source>
        <dbReference type="SAM" id="Phobius"/>
    </source>
</evidence>
<feature type="transmembrane region" description="Helical" evidence="9">
    <location>
        <begin position="521"/>
        <end position="545"/>
    </location>
</feature>
<dbReference type="InterPro" id="IPR003439">
    <property type="entry name" value="ABC_transporter-like_ATP-bd"/>
</dbReference>
<dbReference type="Gene3D" id="3.40.50.300">
    <property type="entry name" value="P-loop containing nucleotide triphosphate hydrolases"/>
    <property type="match status" value="2"/>
</dbReference>
<dbReference type="FunFam" id="3.40.50.300:FF:000054">
    <property type="entry name" value="ABC multidrug transporter atrF"/>
    <property type="match status" value="1"/>
</dbReference>
<feature type="region of interest" description="Disordered" evidence="8">
    <location>
        <begin position="819"/>
        <end position="839"/>
    </location>
</feature>
<feature type="compositionally biased region" description="Polar residues" evidence="8">
    <location>
        <begin position="38"/>
        <end position="47"/>
    </location>
</feature>
<feature type="domain" description="ABC transporter" evidence="10">
    <location>
        <begin position="863"/>
        <end position="1102"/>
    </location>
</feature>
<dbReference type="GO" id="GO:0140359">
    <property type="term" value="F:ABC-type transporter activity"/>
    <property type="evidence" value="ECO:0007669"/>
    <property type="project" value="InterPro"/>
</dbReference>
<keyword evidence="12" id="KW-1185">Reference proteome</keyword>
<dbReference type="GO" id="GO:0016887">
    <property type="term" value="F:ATP hydrolysis activity"/>
    <property type="evidence" value="ECO:0007669"/>
    <property type="project" value="InterPro"/>
</dbReference>
<evidence type="ECO:0000256" key="4">
    <source>
        <dbReference type="ARBA" id="ARBA00022741"/>
    </source>
</evidence>
<dbReference type="InterPro" id="IPR029481">
    <property type="entry name" value="ABC_trans_N"/>
</dbReference>
<accession>A0AAD5V4M2</accession>
<evidence type="ECO:0000259" key="10">
    <source>
        <dbReference type="PROSITE" id="PS50893"/>
    </source>
</evidence>
<keyword evidence="3 9" id="KW-0812">Transmembrane</keyword>
<evidence type="ECO:0000313" key="12">
    <source>
        <dbReference type="Proteomes" id="UP001212997"/>
    </source>
</evidence>
<feature type="transmembrane region" description="Helical" evidence="9">
    <location>
        <begin position="1309"/>
        <end position="1329"/>
    </location>
</feature>
<feature type="transmembrane region" description="Helical" evidence="9">
    <location>
        <begin position="664"/>
        <end position="684"/>
    </location>
</feature>
<feature type="region of interest" description="Disordered" evidence="8">
    <location>
        <begin position="38"/>
        <end position="61"/>
    </location>
</feature>
<dbReference type="InterPro" id="IPR010929">
    <property type="entry name" value="PDR_CDR_ABC"/>
</dbReference>
<dbReference type="SMART" id="SM00382">
    <property type="entry name" value="AAA"/>
    <property type="match status" value="2"/>
</dbReference>
<feature type="region of interest" description="Disordered" evidence="8">
    <location>
        <begin position="1"/>
        <end position="24"/>
    </location>
</feature>
<gene>
    <name evidence="11" type="ORF">NLI96_g5509</name>
</gene>
<keyword evidence="4" id="KW-0547">Nucleotide-binding</keyword>
<dbReference type="InterPro" id="IPR034003">
    <property type="entry name" value="ABCG_PDR_2"/>
</dbReference>
<reference evidence="11" key="1">
    <citation type="submission" date="2022-07" db="EMBL/GenBank/DDBJ databases">
        <title>Genome Sequence of Physisporinus lineatus.</title>
        <authorList>
            <person name="Buettner E."/>
        </authorList>
    </citation>
    <scope>NUCLEOTIDE SEQUENCE</scope>
    <source>
        <strain evidence="11">VT162</strain>
    </source>
</reference>
<proteinExistence type="predicted"/>
<feature type="transmembrane region" description="Helical" evidence="9">
    <location>
        <begin position="770"/>
        <end position="791"/>
    </location>
</feature>
<feature type="transmembrane region" description="Helical" evidence="9">
    <location>
        <begin position="1336"/>
        <end position="1355"/>
    </location>
</feature>
<keyword evidence="7 9" id="KW-0472">Membrane</keyword>
<dbReference type="EMBL" id="JANAWD010000181">
    <property type="protein sequence ID" value="KAJ3484640.1"/>
    <property type="molecule type" value="Genomic_DNA"/>
</dbReference>
<evidence type="ECO:0000256" key="1">
    <source>
        <dbReference type="ARBA" id="ARBA00004141"/>
    </source>
</evidence>
<feature type="transmembrane region" description="Helical" evidence="9">
    <location>
        <begin position="1271"/>
        <end position="1297"/>
    </location>
</feature>
<feature type="transmembrane region" description="Helical" evidence="9">
    <location>
        <begin position="1459"/>
        <end position="1480"/>
    </location>
</feature>
<dbReference type="Pfam" id="PF01061">
    <property type="entry name" value="ABC2_membrane"/>
    <property type="match status" value="2"/>
</dbReference>
<evidence type="ECO:0000256" key="8">
    <source>
        <dbReference type="SAM" id="MobiDB-lite"/>
    </source>
</evidence>
<dbReference type="InterPro" id="IPR017871">
    <property type="entry name" value="ABC_transporter-like_CS"/>
</dbReference>
<name>A0AAD5V4M2_9APHY</name>
<evidence type="ECO:0000256" key="2">
    <source>
        <dbReference type="ARBA" id="ARBA00022448"/>
    </source>
</evidence>
<evidence type="ECO:0000256" key="6">
    <source>
        <dbReference type="ARBA" id="ARBA00022989"/>
    </source>
</evidence>
<keyword evidence="2" id="KW-0813">Transport</keyword>